<gene>
    <name evidence="6" type="ORF">GCM10011401_22540</name>
</gene>
<dbReference type="SUPFAM" id="SSF51569">
    <property type="entry name" value="Aldolase"/>
    <property type="match status" value="1"/>
</dbReference>
<keyword evidence="5" id="KW-0119">Carbohydrate metabolism</keyword>
<evidence type="ECO:0000313" key="6">
    <source>
        <dbReference type="EMBL" id="GGE74791.1"/>
    </source>
</evidence>
<comment type="pathway">
    <text evidence="1">Carbohydrate acid metabolism.</text>
</comment>
<dbReference type="EMBL" id="BMIS01000011">
    <property type="protein sequence ID" value="GGE74791.1"/>
    <property type="molecule type" value="Genomic_DNA"/>
</dbReference>
<comment type="caution">
    <text evidence="6">The sequence shown here is derived from an EMBL/GenBank/DDBJ whole genome shotgun (WGS) entry which is preliminary data.</text>
</comment>
<evidence type="ECO:0000256" key="1">
    <source>
        <dbReference type="ARBA" id="ARBA00004761"/>
    </source>
</evidence>
<dbReference type="PANTHER" id="PTHR30246:SF1">
    <property type="entry name" value="2-DEHYDRO-3-DEOXY-6-PHOSPHOGALACTONATE ALDOLASE-RELATED"/>
    <property type="match status" value="1"/>
</dbReference>
<reference evidence="6" key="1">
    <citation type="journal article" date="2014" name="Int. J. Syst. Evol. Microbiol.">
        <title>Complete genome sequence of Corynebacterium casei LMG S-19264T (=DSM 44701T), isolated from a smear-ripened cheese.</title>
        <authorList>
            <consortium name="US DOE Joint Genome Institute (JGI-PGF)"/>
            <person name="Walter F."/>
            <person name="Albersmeier A."/>
            <person name="Kalinowski J."/>
            <person name="Ruckert C."/>
        </authorList>
    </citation>
    <scope>NUCLEOTIDE SEQUENCE</scope>
    <source>
        <strain evidence="6">CGMCC 1.15388</strain>
    </source>
</reference>
<dbReference type="InterPro" id="IPR013785">
    <property type="entry name" value="Aldolase_TIM"/>
</dbReference>
<dbReference type="GO" id="GO:0016829">
    <property type="term" value="F:lyase activity"/>
    <property type="evidence" value="ECO:0007669"/>
    <property type="project" value="UniProtKB-KW"/>
</dbReference>
<reference evidence="6" key="2">
    <citation type="submission" date="2020-09" db="EMBL/GenBank/DDBJ databases">
        <authorList>
            <person name="Sun Q."/>
            <person name="Zhou Y."/>
        </authorList>
    </citation>
    <scope>NUCLEOTIDE SEQUENCE</scope>
    <source>
        <strain evidence="6">CGMCC 1.15388</strain>
    </source>
</reference>
<evidence type="ECO:0000256" key="5">
    <source>
        <dbReference type="ARBA" id="ARBA00023277"/>
    </source>
</evidence>
<evidence type="ECO:0000256" key="4">
    <source>
        <dbReference type="ARBA" id="ARBA00023239"/>
    </source>
</evidence>
<dbReference type="Pfam" id="PF01081">
    <property type="entry name" value="Aldolase"/>
    <property type="match status" value="1"/>
</dbReference>
<organism evidence="6 7">
    <name type="scientific">Nesterenkonia cremea</name>
    <dbReference type="NCBI Taxonomy" id="1882340"/>
    <lineage>
        <taxon>Bacteria</taxon>
        <taxon>Bacillati</taxon>
        <taxon>Actinomycetota</taxon>
        <taxon>Actinomycetes</taxon>
        <taxon>Micrococcales</taxon>
        <taxon>Micrococcaceae</taxon>
        <taxon>Nesterenkonia</taxon>
    </lineage>
</organism>
<comment type="subunit">
    <text evidence="3">Homotrimer.</text>
</comment>
<protein>
    <submittedName>
        <fullName evidence="6">Ketohydroxyglutarate aldolase</fullName>
    </submittedName>
</protein>
<keyword evidence="7" id="KW-1185">Reference proteome</keyword>
<dbReference type="RefSeq" id="WP_188685754.1">
    <property type="nucleotide sequence ID" value="NZ_BMIS01000011.1"/>
</dbReference>
<evidence type="ECO:0000256" key="3">
    <source>
        <dbReference type="ARBA" id="ARBA00011233"/>
    </source>
</evidence>
<evidence type="ECO:0000256" key="2">
    <source>
        <dbReference type="ARBA" id="ARBA00006906"/>
    </source>
</evidence>
<accession>A0A917AV63</accession>
<sequence>MSTVSNTWFDEAFSGAPVMAILRGMGVEKSVELATTAWDLGIDSVELPLQTPQDEEALREVSALARERGRSVGAGTIVRADQIAAAHEAGAEYLVSPGYDEAVIRAADEQSLPFLPGVSSPTEIQAAAALGLTWLKAFPANWLGPAWFPLMKGPFPEVKFVATGGLNARNAGTFLEAGVRVVAVGSALEDPEQLRLMAEELLNAPR</sequence>
<dbReference type="PANTHER" id="PTHR30246">
    <property type="entry name" value="2-KETO-3-DEOXY-6-PHOSPHOGLUCONATE ALDOLASE"/>
    <property type="match status" value="1"/>
</dbReference>
<dbReference type="Gene3D" id="3.20.20.70">
    <property type="entry name" value="Aldolase class I"/>
    <property type="match status" value="1"/>
</dbReference>
<dbReference type="InterPro" id="IPR000887">
    <property type="entry name" value="Aldlse_KDPG_KHG"/>
</dbReference>
<dbReference type="CDD" id="cd00452">
    <property type="entry name" value="KDPG_aldolase"/>
    <property type="match status" value="1"/>
</dbReference>
<evidence type="ECO:0000313" key="7">
    <source>
        <dbReference type="Proteomes" id="UP000633136"/>
    </source>
</evidence>
<comment type="similarity">
    <text evidence="2">Belongs to the KHG/KDPG aldolase family.</text>
</comment>
<keyword evidence="4" id="KW-0456">Lyase</keyword>
<dbReference type="AlphaFoldDB" id="A0A917AV63"/>
<proteinExistence type="inferred from homology"/>
<name>A0A917AV63_9MICC</name>
<dbReference type="Proteomes" id="UP000633136">
    <property type="component" value="Unassembled WGS sequence"/>
</dbReference>